<dbReference type="Proteomes" id="UP001519294">
    <property type="component" value="Unassembled WGS sequence"/>
</dbReference>
<evidence type="ECO:0000313" key="2">
    <source>
        <dbReference type="EMBL" id="MBP2257901.1"/>
    </source>
</evidence>
<feature type="transmembrane region" description="Helical" evidence="1">
    <location>
        <begin position="51"/>
        <end position="84"/>
    </location>
</feature>
<evidence type="ECO:0000256" key="1">
    <source>
        <dbReference type="SAM" id="Phobius"/>
    </source>
</evidence>
<comment type="caution">
    <text evidence="2">The sequence shown here is derived from an EMBL/GenBank/DDBJ whole genome shotgun (WGS) entry which is preliminary data.</text>
</comment>
<keyword evidence="1" id="KW-1133">Transmembrane helix</keyword>
<proteinExistence type="predicted"/>
<organism evidence="2 3">
    <name type="scientific">Virgibacillus alimentarius</name>
    <dbReference type="NCBI Taxonomy" id="698769"/>
    <lineage>
        <taxon>Bacteria</taxon>
        <taxon>Bacillati</taxon>
        <taxon>Bacillota</taxon>
        <taxon>Bacilli</taxon>
        <taxon>Bacillales</taxon>
        <taxon>Bacillaceae</taxon>
        <taxon>Virgibacillus</taxon>
    </lineage>
</organism>
<reference evidence="2 3" key="1">
    <citation type="submission" date="2021-03" db="EMBL/GenBank/DDBJ databases">
        <title>Genomic Encyclopedia of Type Strains, Phase IV (KMG-IV): sequencing the most valuable type-strain genomes for metagenomic binning, comparative biology and taxonomic classification.</title>
        <authorList>
            <person name="Goeker M."/>
        </authorList>
    </citation>
    <scope>NUCLEOTIDE SEQUENCE [LARGE SCALE GENOMIC DNA]</scope>
    <source>
        <strain evidence="2 3">DSM 25790</strain>
    </source>
</reference>
<evidence type="ECO:0000313" key="3">
    <source>
        <dbReference type="Proteomes" id="UP001519294"/>
    </source>
</evidence>
<keyword evidence="1" id="KW-0812">Transmembrane</keyword>
<accession>A0ABS4S8T4</accession>
<dbReference type="RefSeq" id="WP_029268165.1">
    <property type="nucleotide sequence ID" value="NZ_JAGIKX010000016.1"/>
</dbReference>
<gene>
    <name evidence="2" type="ORF">J2Z81_001871</name>
</gene>
<name>A0ABS4S8T4_9BACI</name>
<keyword evidence="3" id="KW-1185">Reference proteome</keyword>
<protein>
    <submittedName>
        <fullName evidence="2">Lia operon protein LiaI</fullName>
    </submittedName>
</protein>
<keyword evidence="1" id="KW-0472">Membrane</keyword>
<sequence>MKKFLLFVAGLAALFILLMNIGPMVLLGVSIWLLYIVFKQFLKSNSTAGKIGWVIAGLVIFGVALSNIYAVLGIVAAYVLYVIFTSWKSDEKELGTGQVLDADDPFKNFERQWAELHNH</sequence>
<dbReference type="EMBL" id="JAGIKX010000016">
    <property type="protein sequence ID" value="MBP2257901.1"/>
    <property type="molecule type" value="Genomic_DNA"/>
</dbReference>